<name>A0A812JZQ5_9DINO</name>
<evidence type="ECO:0000313" key="2">
    <source>
        <dbReference type="EMBL" id="CAE7219285.1"/>
    </source>
</evidence>
<evidence type="ECO:0000313" key="3">
    <source>
        <dbReference type="Proteomes" id="UP000604046"/>
    </source>
</evidence>
<evidence type="ECO:0000256" key="1">
    <source>
        <dbReference type="SAM" id="Phobius"/>
    </source>
</evidence>
<protein>
    <recommendedName>
        <fullName evidence="4">PIN domain-containing protein</fullName>
    </recommendedName>
</protein>
<evidence type="ECO:0008006" key="4">
    <source>
        <dbReference type="Google" id="ProtNLM"/>
    </source>
</evidence>
<dbReference type="OrthoDB" id="5951020at2759"/>
<keyword evidence="3" id="KW-1185">Reference proteome</keyword>
<dbReference type="Gene3D" id="3.40.50.1010">
    <property type="entry name" value="5'-nuclease"/>
    <property type="match status" value="1"/>
</dbReference>
<feature type="transmembrane region" description="Helical" evidence="1">
    <location>
        <begin position="178"/>
        <end position="200"/>
    </location>
</feature>
<reference evidence="2" key="1">
    <citation type="submission" date="2021-02" db="EMBL/GenBank/DDBJ databases">
        <authorList>
            <person name="Dougan E. K."/>
            <person name="Rhodes N."/>
            <person name="Thang M."/>
            <person name="Chan C."/>
        </authorList>
    </citation>
    <scope>NUCLEOTIDE SEQUENCE</scope>
</reference>
<dbReference type="AlphaFoldDB" id="A0A812JZQ5"/>
<organism evidence="2 3">
    <name type="scientific">Symbiodinium natans</name>
    <dbReference type="NCBI Taxonomy" id="878477"/>
    <lineage>
        <taxon>Eukaryota</taxon>
        <taxon>Sar</taxon>
        <taxon>Alveolata</taxon>
        <taxon>Dinophyceae</taxon>
        <taxon>Suessiales</taxon>
        <taxon>Symbiodiniaceae</taxon>
        <taxon>Symbiodinium</taxon>
    </lineage>
</organism>
<accession>A0A812JZQ5</accession>
<dbReference type="Proteomes" id="UP000604046">
    <property type="component" value="Unassembled WGS sequence"/>
</dbReference>
<keyword evidence="1" id="KW-0812">Transmembrane</keyword>
<comment type="caution">
    <text evidence="2">The sequence shown here is derived from an EMBL/GenBank/DDBJ whole genome shotgun (WGS) entry which is preliminary data.</text>
</comment>
<gene>
    <name evidence="2" type="ORF">SNAT2548_LOCUS7936</name>
</gene>
<dbReference type="EMBL" id="CAJNDS010000569">
    <property type="protein sequence ID" value="CAE7219285.1"/>
    <property type="molecule type" value="Genomic_DNA"/>
</dbReference>
<sequence length="201" mass="22611">MRSIEEHLISLLDSAQRTSMAEQQNLISNKFQNERRQTVHMFVDNSNISIGAQLLPTGLRDFSKRLNIARFTQVVANGRRIARQVVCGSKPPRTSAIWQHWDRNGYQVMVEWRSPEDNREQFVDGRLVAEALMHVNSVGNANPDNVLVVCTGDGNTDNQAAGTTGANFQNLVRTVARMGWKVAVMVVMVVMLMWMVLCLVV</sequence>
<keyword evidence="1" id="KW-0472">Membrane</keyword>
<keyword evidence="1" id="KW-1133">Transmembrane helix</keyword>
<proteinExistence type="predicted"/>